<name>A0ACA9KX82_9GLOM</name>
<accession>A0ACA9KX82</accession>
<dbReference type="Proteomes" id="UP000789702">
    <property type="component" value="Unassembled WGS sequence"/>
</dbReference>
<sequence>GDGDAMVVVEGKVDADKADANEADADETNVVVTEEIDDIDADNKADISKVSLNNLYLLAFTPCSSDGYLEHYKVLKFEK</sequence>
<protein>
    <submittedName>
        <fullName evidence="1">6033_t:CDS:1</fullName>
    </submittedName>
</protein>
<feature type="non-terminal residue" evidence="1">
    <location>
        <position position="1"/>
    </location>
</feature>
<proteinExistence type="predicted"/>
<dbReference type="EMBL" id="CAJVPU010002162">
    <property type="protein sequence ID" value="CAG8496035.1"/>
    <property type="molecule type" value="Genomic_DNA"/>
</dbReference>
<keyword evidence="2" id="KW-1185">Reference proteome</keyword>
<gene>
    <name evidence="1" type="ORF">DHETER_LOCUS2782</name>
</gene>
<reference evidence="1" key="1">
    <citation type="submission" date="2021-06" db="EMBL/GenBank/DDBJ databases">
        <authorList>
            <person name="Kallberg Y."/>
            <person name="Tangrot J."/>
            <person name="Rosling A."/>
        </authorList>
    </citation>
    <scope>NUCLEOTIDE SEQUENCE</scope>
    <source>
        <strain evidence="1">IL203A</strain>
    </source>
</reference>
<comment type="caution">
    <text evidence="1">The sequence shown here is derived from an EMBL/GenBank/DDBJ whole genome shotgun (WGS) entry which is preliminary data.</text>
</comment>
<evidence type="ECO:0000313" key="2">
    <source>
        <dbReference type="Proteomes" id="UP000789702"/>
    </source>
</evidence>
<organism evidence="1 2">
    <name type="scientific">Dentiscutata heterogama</name>
    <dbReference type="NCBI Taxonomy" id="1316150"/>
    <lineage>
        <taxon>Eukaryota</taxon>
        <taxon>Fungi</taxon>
        <taxon>Fungi incertae sedis</taxon>
        <taxon>Mucoromycota</taxon>
        <taxon>Glomeromycotina</taxon>
        <taxon>Glomeromycetes</taxon>
        <taxon>Diversisporales</taxon>
        <taxon>Gigasporaceae</taxon>
        <taxon>Dentiscutata</taxon>
    </lineage>
</organism>
<evidence type="ECO:0000313" key="1">
    <source>
        <dbReference type="EMBL" id="CAG8496035.1"/>
    </source>
</evidence>